<dbReference type="SMART" id="SM00388">
    <property type="entry name" value="HisKA"/>
    <property type="match status" value="1"/>
</dbReference>
<dbReference type="InterPro" id="IPR036890">
    <property type="entry name" value="HATPase_C_sf"/>
</dbReference>
<keyword evidence="9" id="KW-0902">Two-component regulatory system</keyword>
<dbReference type="CDD" id="cd00082">
    <property type="entry name" value="HisKA"/>
    <property type="match status" value="1"/>
</dbReference>
<comment type="caution">
    <text evidence="15">The sequence shown here is derived from an EMBL/GenBank/DDBJ whole genome shotgun (WGS) entry which is preliminary data.</text>
</comment>
<accession>A0A388T2I2</accession>
<keyword evidence="8 12" id="KW-1133">Transmembrane helix</keyword>
<keyword evidence="10 12" id="KW-0472">Membrane</keyword>
<evidence type="ECO:0000256" key="6">
    <source>
        <dbReference type="ARBA" id="ARBA00022692"/>
    </source>
</evidence>
<dbReference type="SUPFAM" id="SSF55874">
    <property type="entry name" value="ATPase domain of HSP90 chaperone/DNA topoisomerase II/histidine kinase"/>
    <property type="match status" value="1"/>
</dbReference>
<evidence type="ECO:0000256" key="7">
    <source>
        <dbReference type="ARBA" id="ARBA00022777"/>
    </source>
</evidence>
<keyword evidence="6 12" id="KW-0812">Transmembrane</keyword>
<dbReference type="InterPro" id="IPR003661">
    <property type="entry name" value="HisK_dim/P_dom"/>
</dbReference>
<dbReference type="PRINTS" id="PR00344">
    <property type="entry name" value="BCTRLSENSOR"/>
</dbReference>
<dbReference type="GO" id="GO:0005886">
    <property type="term" value="C:plasma membrane"/>
    <property type="evidence" value="ECO:0007669"/>
    <property type="project" value="UniProtKB-SubCell"/>
</dbReference>
<dbReference type="PANTHER" id="PTHR45436:SF5">
    <property type="entry name" value="SENSOR HISTIDINE KINASE TRCS"/>
    <property type="match status" value="1"/>
</dbReference>
<dbReference type="GO" id="GO:0000155">
    <property type="term" value="F:phosphorelay sensor kinase activity"/>
    <property type="evidence" value="ECO:0007669"/>
    <property type="project" value="InterPro"/>
</dbReference>
<dbReference type="InterPro" id="IPR004358">
    <property type="entry name" value="Sig_transdc_His_kin-like_C"/>
</dbReference>
<dbReference type="SUPFAM" id="SSF47384">
    <property type="entry name" value="Homodimeric domain of signal transducing histidine kinase"/>
    <property type="match status" value="1"/>
</dbReference>
<protein>
    <recommendedName>
        <fullName evidence="3">histidine kinase</fullName>
        <ecNumber evidence="3">2.7.13.3</ecNumber>
    </recommendedName>
</protein>
<dbReference type="PROSITE" id="PS50885">
    <property type="entry name" value="HAMP"/>
    <property type="match status" value="1"/>
</dbReference>
<dbReference type="PANTHER" id="PTHR45436">
    <property type="entry name" value="SENSOR HISTIDINE KINASE YKOH"/>
    <property type="match status" value="1"/>
</dbReference>
<evidence type="ECO:0000259" key="14">
    <source>
        <dbReference type="PROSITE" id="PS50885"/>
    </source>
</evidence>
<feature type="transmembrane region" description="Helical" evidence="12">
    <location>
        <begin position="173"/>
        <end position="194"/>
    </location>
</feature>
<evidence type="ECO:0000256" key="12">
    <source>
        <dbReference type="SAM" id="Phobius"/>
    </source>
</evidence>
<dbReference type="InterPro" id="IPR003594">
    <property type="entry name" value="HATPase_dom"/>
</dbReference>
<keyword evidence="4" id="KW-0597">Phosphoprotein</keyword>
<evidence type="ECO:0000256" key="10">
    <source>
        <dbReference type="ARBA" id="ARBA00023136"/>
    </source>
</evidence>
<dbReference type="Gene3D" id="6.10.340.10">
    <property type="match status" value="1"/>
</dbReference>
<evidence type="ECO:0000256" key="5">
    <source>
        <dbReference type="ARBA" id="ARBA00022679"/>
    </source>
</evidence>
<gene>
    <name evidence="15" type="primary">mprB</name>
    <name evidence="15" type="ORF">SSP531S_36470</name>
</gene>
<keyword evidence="5" id="KW-0808">Transferase</keyword>
<dbReference type="Pfam" id="PF02518">
    <property type="entry name" value="HATPase_c"/>
    <property type="match status" value="1"/>
</dbReference>
<evidence type="ECO:0000256" key="2">
    <source>
        <dbReference type="ARBA" id="ARBA00004236"/>
    </source>
</evidence>
<feature type="domain" description="HAMP" evidence="14">
    <location>
        <begin position="195"/>
        <end position="248"/>
    </location>
</feature>
<dbReference type="SMART" id="SM00387">
    <property type="entry name" value="HATPase_c"/>
    <property type="match status" value="1"/>
</dbReference>
<dbReference type="CDD" id="cd06225">
    <property type="entry name" value="HAMP"/>
    <property type="match status" value="1"/>
</dbReference>
<dbReference type="Gene3D" id="1.10.287.130">
    <property type="match status" value="1"/>
</dbReference>
<dbReference type="Pfam" id="PF00512">
    <property type="entry name" value="HisKA"/>
    <property type="match status" value="1"/>
</dbReference>
<dbReference type="InterPro" id="IPR036097">
    <property type="entry name" value="HisK_dim/P_sf"/>
</dbReference>
<feature type="region of interest" description="Disordered" evidence="11">
    <location>
        <begin position="467"/>
        <end position="491"/>
    </location>
</feature>
<evidence type="ECO:0000259" key="13">
    <source>
        <dbReference type="PROSITE" id="PS50109"/>
    </source>
</evidence>
<organism evidence="15 16">
    <name type="scientific">Streptomyces spongiicola</name>
    <dbReference type="NCBI Taxonomy" id="1690221"/>
    <lineage>
        <taxon>Bacteria</taxon>
        <taxon>Bacillati</taxon>
        <taxon>Actinomycetota</taxon>
        <taxon>Actinomycetes</taxon>
        <taxon>Kitasatosporales</taxon>
        <taxon>Streptomycetaceae</taxon>
        <taxon>Streptomyces</taxon>
    </lineage>
</organism>
<dbReference type="Gene3D" id="3.30.565.10">
    <property type="entry name" value="Histidine kinase-like ATPase, C-terminal domain"/>
    <property type="match status" value="1"/>
</dbReference>
<name>A0A388T2I2_9ACTN</name>
<comment type="subcellular location">
    <subcellularLocation>
        <location evidence="2">Cell membrane</location>
    </subcellularLocation>
</comment>
<keyword evidence="7 15" id="KW-0418">Kinase</keyword>
<sequence>MLRLRRPRPSLRLTFSVLFAVTAVLVAAGVGVLSHGLAARLTWERADDDFRGAVDAVAGFTADHDGLTPEVLADPDEDAGLDESLYDSRTLVVQVLGPDGGVEDEGHPLVLPVADPDRAMADAEEPGRTASGETRIGGERVRVTAVSLGGGRGAVQVAQRLGEVETLLSGLRWRIVLVGAGVAAVAGVCGWFVAGRVTRRLTELARVTHMVSVTGHLDLPVPSTGRDEVGQLGAAFDTMLNRLASAREDQRRLAQEAGHELRTPLTSLRTNIALLHRFEELPPHARTRVLEDLTSESRELIQLVNELVRLSTDSRRPEAREPVALAELAERVAGRFRVRAARDISVRADGSRVSGQPQALERALANLVENAAKFDPGGHPVDISVEQGRVEVRDRGPGLPDVPEDRLFDRFYRAPEARSMPGSGLGLAIVAHIVHAHGGSVFARDRAGAGAVTGFVLPLLPEGGRAGGDGAADAAGRAPGGDGNPGHGNPG</sequence>
<evidence type="ECO:0000256" key="11">
    <source>
        <dbReference type="SAM" id="MobiDB-lite"/>
    </source>
</evidence>
<evidence type="ECO:0000256" key="1">
    <source>
        <dbReference type="ARBA" id="ARBA00000085"/>
    </source>
</evidence>
<proteinExistence type="predicted"/>
<evidence type="ECO:0000256" key="8">
    <source>
        <dbReference type="ARBA" id="ARBA00022989"/>
    </source>
</evidence>
<dbReference type="SMART" id="SM00304">
    <property type="entry name" value="HAMP"/>
    <property type="match status" value="1"/>
</dbReference>
<dbReference type="Proteomes" id="UP000265354">
    <property type="component" value="Unassembled WGS sequence"/>
</dbReference>
<evidence type="ECO:0000256" key="9">
    <source>
        <dbReference type="ARBA" id="ARBA00023012"/>
    </source>
</evidence>
<comment type="catalytic activity">
    <reaction evidence="1">
        <text>ATP + protein L-histidine = ADP + protein N-phospho-L-histidine.</text>
        <dbReference type="EC" id="2.7.13.3"/>
    </reaction>
</comment>
<dbReference type="CDD" id="cd00075">
    <property type="entry name" value="HATPase"/>
    <property type="match status" value="1"/>
</dbReference>
<dbReference type="AlphaFoldDB" id="A0A388T2I2"/>
<evidence type="ECO:0000313" key="16">
    <source>
        <dbReference type="Proteomes" id="UP000265354"/>
    </source>
</evidence>
<reference evidence="15 16" key="1">
    <citation type="submission" date="2018-07" db="EMBL/GenBank/DDBJ databases">
        <title>Whole Genome Shotgun Sequence of Streptomyces spongiicola strain 531S.</title>
        <authorList>
            <person name="Dohra H."/>
            <person name="Kodani S."/>
        </authorList>
    </citation>
    <scope>NUCLEOTIDE SEQUENCE [LARGE SCALE GENOMIC DNA]</scope>
    <source>
        <strain evidence="15 16">531S</strain>
    </source>
</reference>
<feature type="compositionally biased region" description="Gly residues" evidence="11">
    <location>
        <begin position="478"/>
        <end position="491"/>
    </location>
</feature>
<dbReference type="InterPro" id="IPR003660">
    <property type="entry name" value="HAMP_dom"/>
</dbReference>
<dbReference type="RefSeq" id="WP_245991361.1">
    <property type="nucleotide sequence ID" value="NZ_BGZL01000009.1"/>
</dbReference>
<dbReference type="InterPro" id="IPR005467">
    <property type="entry name" value="His_kinase_dom"/>
</dbReference>
<evidence type="ECO:0000313" key="15">
    <source>
        <dbReference type="EMBL" id="GBQ02190.1"/>
    </source>
</evidence>
<dbReference type="EC" id="2.7.13.3" evidence="3"/>
<dbReference type="EMBL" id="BGZL01000009">
    <property type="protein sequence ID" value="GBQ02190.1"/>
    <property type="molecule type" value="Genomic_DNA"/>
</dbReference>
<dbReference type="SUPFAM" id="SSF158472">
    <property type="entry name" value="HAMP domain-like"/>
    <property type="match status" value="1"/>
</dbReference>
<evidence type="ECO:0000256" key="3">
    <source>
        <dbReference type="ARBA" id="ARBA00012438"/>
    </source>
</evidence>
<evidence type="ECO:0000256" key="4">
    <source>
        <dbReference type="ARBA" id="ARBA00022553"/>
    </source>
</evidence>
<feature type="domain" description="Histidine kinase" evidence="13">
    <location>
        <begin position="256"/>
        <end position="461"/>
    </location>
</feature>
<dbReference type="PROSITE" id="PS50109">
    <property type="entry name" value="HIS_KIN"/>
    <property type="match status" value="1"/>
</dbReference>
<dbReference type="Pfam" id="PF00672">
    <property type="entry name" value="HAMP"/>
    <property type="match status" value="1"/>
</dbReference>
<dbReference type="InterPro" id="IPR050428">
    <property type="entry name" value="TCS_sensor_his_kinase"/>
</dbReference>